<dbReference type="InterPro" id="IPR020472">
    <property type="entry name" value="WD40_PAC1"/>
</dbReference>
<dbReference type="OrthoDB" id="416553at2759"/>
<dbReference type="Pfam" id="PF00735">
    <property type="entry name" value="Septin"/>
    <property type="match status" value="1"/>
</dbReference>
<dbReference type="GO" id="GO:0005525">
    <property type="term" value="F:GTP binding"/>
    <property type="evidence" value="ECO:0007669"/>
    <property type="project" value="UniProtKB-KW"/>
</dbReference>
<dbReference type="InterPro" id="IPR036322">
    <property type="entry name" value="WD40_repeat_dom_sf"/>
</dbReference>
<proteinExistence type="inferred from homology"/>
<dbReference type="EMBL" id="CAJPDS010000032">
    <property type="protein sequence ID" value="CAF9922925.1"/>
    <property type="molecule type" value="Genomic_DNA"/>
</dbReference>
<evidence type="ECO:0000259" key="8">
    <source>
        <dbReference type="PROSITE" id="PS51719"/>
    </source>
</evidence>
<dbReference type="PROSITE" id="PS00678">
    <property type="entry name" value="WD_REPEATS_1"/>
    <property type="match status" value="1"/>
</dbReference>
<dbReference type="AlphaFoldDB" id="A0A8H3IPR9"/>
<dbReference type="Pfam" id="PF00400">
    <property type="entry name" value="WD40"/>
    <property type="match status" value="4"/>
</dbReference>
<dbReference type="CDD" id="cd01850">
    <property type="entry name" value="CDC_Septin"/>
    <property type="match status" value="1"/>
</dbReference>
<dbReference type="FunFam" id="3.40.50.300:FF:000238">
    <property type="entry name" value="Cell division control 12"/>
    <property type="match status" value="1"/>
</dbReference>
<comment type="caution">
    <text evidence="9">The sequence shown here is derived from an EMBL/GenBank/DDBJ whole genome shotgun (WGS) entry which is preliminary data.</text>
</comment>
<comment type="similarity">
    <text evidence="6">Belongs to the TRAFAC class TrmE-Era-EngA-EngB-Septin-like GTPase superfamily. Septin GTPase family.</text>
</comment>
<gene>
    <name evidence="9" type="ORF">HETSPECPRED_005191</name>
</gene>
<keyword evidence="3 6" id="KW-0547">Nucleotide-binding</keyword>
<evidence type="ECO:0000256" key="4">
    <source>
        <dbReference type="ARBA" id="ARBA00023134"/>
    </source>
</evidence>
<dbReference type="InterPro" id="IPR016491">
    <property type="entry name" value="Septin"/>
</dbReference>
<accession>A0A8H3IPR9</accession>
<evidence type="ECO:0000256" key="5">
    <source>
        <dbReference type="PROSITE-ProRule" id="PRU00221"/>
    </source>
</evidence>
<sequence length="657" mass="73768">MAPPTAEAASPIGIANLPNQRHKIVAKRGAAFTIMVAGESGLGKTTFINTLFSTTIKNYADHRRRHAKQVDKTVEIEITKAELEEKFFKVRLTVIDTPGFGDYVNNQNSWLPIIEFLDDQHESYMLQEQQPRRIDKIDLRVHACLYFIRPTGHTLKPLDIEVMKRLCSRVNLIPVVAKADTLSPADLARFKHRIRAVIEAQGIKIYQPPIEEDDEAAAHHARILSAAMPFAVIGSEKDIKTHDGRMVKGRQYAWGTAEVENEDHCDFKKLRSILIRTHMLDLIHTTEEMHYEAYRAQQMETRKFGEARPRKLDNPKFKEEEESLRKRFTEQVKVEENRFRQWEQKLISERDRLNKDLENTHAQIKNLEQELEQAQGPVHCCTFSSGLGQYLLTGSSDRSVRLWNPAKSTQIQSYSAHGYEVLDLAVTDDNARFASVGGDRQVFLWDVATAHTLKRWSGHGGRVNAVEFGGTDGSVVVSGSYDATLRLWDTKSQSTKPIQILDDARDSISTLSILDHEIVSGSVDGRVRAYDMRMGMVHVDVIGQPITSITQTKDGNAYLVSTLDSSIRLMDKGNGQLLQSYKGHTNTDYRIRSCLGLADSVVVSGSEDGSLYAWNVLEGKIVEKIEGPHGGKVASAVAWNSNRGRKEWASAGTDGAF</sequence>
<dbReference type="Proteomes" id="UP000664521">
    <property type="component" value="Unassembled WGS sequence"/>
</dbReference>
<dbReference type="PROSITE" id="PS50082">
    <property type="entry name" value="WD_REPEATS_2"/>
    <property type="match status" value="3"/>
</dbReference>
<dbReference type="SMART" id="SM00320">
    <property type="entry name" value="WD40"/>
    <property type="match status" value="6"/>
</dbReference>
<dbReference type="PANTHER" id="PTHR18884">
    <property type="entry name" value="SEPTIN"/>
    <property type="match status" value="1"/>
</dbReference>
<reference evidence="9" key="1">
    <citation type="submission" date="2021-03" db="EMBL/GenBank/DDBJ databases">
        <authorList>
            <person name="Tagirdzhanova G."/>
        </authorList>
    </citation>
    <scope>NUCLEOTIDE SEQUENCE</scope>
</reference>
<keyword evidence="7" id="KW-0175">Coiled coil</keyword>
<evidence type="ECO:0000313" key="10">
    <source>
        <dbReference type="Proteomes" id="UP000664521"/>
    </source>
</evidence>
<dbReference type="PRINTS" id="PR00320">
    <property type="entry name" value="GPROTEINBRPT"/>
</dbReference>
<feature type="coiled-coil region" evidence="7">
    <location>
        <begin position="318"/>
        <end position="377"/>
    </location>
</feature>
<keyword evidence="4 6" id="KW-0342">GTP-binding</keyword>
<keyword evidence="1 5" id="KW-0853">WD repeat</keyword>
<dbReference type="InterPro" id="IPR027417">
    <property type="entry name" value="P-loop_NTPase"/>
</dbReference>
<feature type="domain" description="Septin-type G" evidence="8">
    <location>
        <begin position="28"/>
        <end position="301"/>
    </location>
</feature>
<protein>
    <recommendedName>
        <fullName evidence="8">Septin-type G domain-containing protein</fullName>
    </recommendedName>
</protein>
<dbReference type="CDD" id="cd00200">
    <property type="entry name" value="WD40"/>
    <property type="match status" value="1"/>
</dbReference>
<organism evidence="9 10">
    <name type="scientific">Heterodermia speciosa</name>
    <dbReference type="NCBI Taxonomy" id="116794"/>
    <lineage>
        <taxon>Eukaryota</taxon>
        <taxon>Fungi</taxon>
        <taxon>Dikarya</taxon>
        <taxon>Ascomycota</taxon>
        <taxon>Pezizomycotina</taxon>
        <taxon>Lecanoromycetes</taxon>
        <taxon>OSLEUM clade</taxon>
        <taxon>Lecanoromycetidae</taxon>
        <taxon>Caliciales</taxon>
        <taxon>Physciaceae</taxon>
        <taxon>Heterodermia</taxon>
    </lineage>
</organism>
<dbReference type="InterPro" id="IPR001680">
    <property type="entry name" value="WD40_rpt"/>
</dbReference>
<evidence type="ECO:0000313" key="9">
    <source>
        <dbReference type="EMBL" id="CAF9922925.1"/>
    </source>
</evidence>
<name>A0A8H3IPR9_9LECA</name>
<evidence type="ECO:0000256" key="7">
    <source>
        <dbReference type="SAM" id="Coils"/>
    </source>
</evidence>
<dbReference type="PROSITE" id="PS50294">
    <property type="entry name" value="WD_REPEATS_REGION"/>
    <property type="match status" value="3"/>
</dbReference>
<evidence type="ECO:0000256" key="2">
    <source>
        <dbReference type="ARBA" id="ARBA00022737"/>
    </source>
</evidence>
<dbReference type="PROSITE" id="PS51719">
    <property type="entry name" value="G_SEPTIN"/>
    <property type="match status" value="1"/>
</dbReference>
<feature type="repeat" description="WD" evidence="5">
    <location>
        <begin position="414"/>
        <end position="455"/>
    </location>
</feature>
<dbReference type="SUPFAM" id="SSF50978">
    <property type="entry name" value="WD40 repeat-like"/>
    <property type="match status" value="1"/>
</dbReference>
<evidence type="ECO:0000256" key="3">
    <source>
        <dbReference type="ARBA" id="ARBA00022741"/>
    </source>
</evidence>
<dbReference type="SUPFAM" id="SSF52540">
    <property type="entry name" value="P-loop containing nucleoside triphosphate hydrolases"/>
    <property type="match status" value="1"/>
</dbReference>
<dbReference type="InterPro" id="IPR015943">
    <property type="entry name" value="WD40/YVTN_repeat-like_dom_sf"/>
</dbReference>
<dbReference type="GO" id="GO:0005938">
    <property type="term" value="C:cell cortex"/>
    <property type="evidence" value="ECO:0007669"/>
    <property type="project" value="UniProtKB-ARBA"/>
</dbReference>
<feature type="repeat" description="WD" evidence="5">
    <location>
        <begin position="371"/>
        <end position="413"/>
    </location>
</feature>
<dbReference type="InterPro" id="IPR030379">
    <property type="entry name" value="G_SEPTIN_dom"/>
</dbReference>
<keyword evidence="2" id="KW-0677">Repeat</keyword>
<evidence type="ECO:0000256" key="6">
    <source>
        <dbReference type="RuleBase" id="RU004560"/>
    </source>
</evidence>
<dbReference type="InterPro" id="IPR019775">
    <property type="entry name" value="WD40_repeat_CS"/>
</dbReference>
<evidence type="ECO:0000256" key="1">
    <source>
        <dbReference type="ARBA" id="ARBA00022574"/>
    </source>
</evidence>
<dbReference type="Gene3D" id="2.130.10.10">
    <property type="entry name" value="YVTN repeat-like/Quinoprotein amine dehydrogenase"/>
    <property type="match status" value="1"/>
</dbReference>
<keyword evidence="10" id="KW-1185">Reference proteome</keyword>
<dbReference type="GO" id="GO:0032156">
    <property type="term" value="C:septin cytoskeleton"/>
    <property type="evidence" value="ECO:0007669"/>
    <property type="project" value="UniProtKB-ARBA"/>
</dbReference>
<feature type="repeat" description="WD" evidence="5">
    <location>
        <begin position="456"/>
        <end position="498"/>
    </location>
</feature>
<dbReference type="Gene3D" id="3.40.50.300">
    <property type="entry name" value="P-loop containing nucleotide triphosphate hydrolases"/>
    <property type="match status" value="1"/>
</dbReference>